<sequence>MLLSQLTRDIVEYAPLVRHASALAGVWPTVWIWIRLLRGQVGAASKRPSTAKKTTYTVLVQALLFFLGHVRPGIGLRPPDSALTQLCTLVKKTDGVLQMMATFWIEEAKNEKATMGFPASGLLSDSLSPARAEVEPLVIAGCGGSAKKVAKLALRRIARNLRWVRQQNAASLYDDSGESMAESYYYQLREDVENIHETMDQPSSALHGAFSAQPGFLPLFVDVLRQLLDYPTPQNGLICIVMHTVIIRIQHAQRPYAGIQKLLKTPLFDVVARAGTVASLALSPFSDYCNLLFHVLGVFCVYRRVLSGISRGFRVTNIPCFKDRKDLPISASLCNFKSRANSLVEAYKNYKDALPPVFCCANIQCDRTDHEGTLYRCSGCNLALYCSTDCQKREWRGPHKILCSAMNKAAKGKPRRTAVACTAHTGIDVVLQFCSLYPAPIFDGLRISLRMISSTKSPLLLVPQLPSAVSHLFWC</sequence>
<organism evidence="6 7">
    <name type="scientific">Athelia psychrophila</name>
    <dbReference type="NCBI Taxonomy" id="1759441"/>
    <lineage>
        <taxon>Eukaryota</taxon>
        <taxon>Fungi</taxon>
        <taxon>Dikarya</taxon>
        <taxon>Basidiomycota</taxon>
        <taxon>Agaricomycotina</taxon>
        <taxon>Agaricomycetes</taxon>
        <taxon>Agaricomycetidae</taxon>
        <taxon>Atheliales</taxon>
        <taxon>Atheliaceae</taxon>
        <taxon>Athelia</taxon>
    </lineage>
</organism>
<dbReference type="SUPFAM" id="SSF144232">
    <property type="entry name" value="HIT/MYND zinc finger-like"/>
    <property type="match status" value="1"/>
</dbReference>
<evidence type="ECO:0000313" key="7">
    <source>
        <dbReference type="Proteomes" id="UP000076532"/>
    </source>
</evidence>
<dbReference type="AlphaFoldDB" id="A0A166V894"/>
<reference evidence="6 7" key="1">
    <citation type="journal article" date="2016" name="Mol. Biol. Evol.">
        <title>Comparative Genomics of Early-Diverging Mushroom-Forming Fungi Provides Insights into the Origins of Lignocellulose Decay Capabilities.</title>
        <authorList>
            <person name="Nagy L.G."/>
            <person name="Riley R."/>
            <person name="Tritt A."/>
            <person name="Adam C."/>
            <person name="Daum C."/>
            <person name="Floudas D."/>
            <person name="Sun H."/>
            <person name="Yadav J.S."/>
            <person name="Pangilinan J."/>
            <person name="Larsson K.H."/>
            <person name="Matsuura K."/>
            <person name="Barry K."/>
            <person name="Labutti K."/>
            <person name="Kuo R."/>
            <person name="Ohm R.A."/>
            <person name="Bhattacharya S.S."/>
            <person name="Shirouzu T."/>
            <person name="Yoshinaga Y."/>
            <person name="Martin F.M."/>
            <person name="Grigoriev I.V."/>
            <person name="Hibbett D.S."/>
        </authorList>
    </citation>
    <scope>NUCLEOTIDE SEQUENCE [LARGE SCALE GENOMIC DNA]</scope>
    <source>
        <strain evidence="6 7">CBS 109695</strain>
    </source>
</reference>
<protein>
    <recommendedName>
        <fullName evidence="5">MYND-type domain-containing protein</fullName>
    </recommendedName>
</protein>
<evidence type="ECO:0000256" key="4">
    <source>
        <dbReference type="PROSITE-ProRule" id="PRU00134"/>
    </source>
</evidence>
<dbReference type="EMBL" id="KV417486">
    <property type="protein sequence ID" value="KZP32446.1"/>
    <property type="molecule type" value="Genomic_DNA"/>
</dbReference>
<keyword evidence="7" id="KW-1185">Reference proteome</keyword>
<proteinExistence type="predicted"/>
<evidence type="ECO:0000256" key="3">
    <source>
        <dbReference type="ARBA" id="ARBA00022833"/>
    </source>
</evidence>
<evidence type="ECO:0000256" key="2">
    <source>
        <dbReference type="ARBA" id="ARBA00022771"/>
    </source>
</evidence>
<keyword evidence="1" id="KW-0479">Metal-binding</keyword>
<name>A0A166V894_9AGAM</name>
<dbReference type="PROSITE" id="PS50865">
    <property type="entry name" value="ZF_MYND_2"/>
    <property type="match status" value="1"/>
</dbReference>
<dbReference type="InterPro" id="IPR002893">
    <property type="entry name" value="Znf_MYND"/>
</dbReference>
<feature type="domain" description="MYND-type" evidence="5">
    <location>
        <begin position="362"/>
        <end position="403"/>
    </location>
</feature>
<dbReference type="Gene3D" id="6.10.140.2220">
    <property type="match status" value="1"/>
</dbReference>
<accession>A0A166V894</accession>
<keyword evidence="3" id="KW-0862">Zinc</keyword>
<gene>
    <name evidence="6" type="ORF">FIBSPDRAFT_518910</name>
</gene>
<evidence type="ECO:0000256" key="1">
    <source>
        <dbReference type="ARBA" id="ARBA00022723"/>
    </source>
</evidence>
<evidence type="ECO:0000313" key="6">
    <source>
        <dbReference type="EMBL" id="KZP32446.1"/>
    </source>
</evidence>
<dbReference type="OrthoDB" id="432970at2759"/>
<dbReference type="GO" id="GO:0008270">
    <property type="term" value="F:zinc ion binding"/>
    <property type="evidence" value="ECO:0007669"/>
    <property type="project" value="UniProtKB-KW"/>
</dbReference>
<dbReference type="Pfam" id="PF01753">
    <property type="entry name" value="zf-MYND"/>
    <property type="match status" value="1"/>
</dbReference>
<dbReference type="Proteomes" id="UP000076532">
    <property type="component" value="Unassembled WGS sequence"/>
</dbReference>
<evidence type="ECO:0000259" key="5">
    <source>
        <dbReference type="PROSITE" id="PS50865"/>
    </source>
</evidence>
<keyword evidence="2 4" id="KW-0863">Zinc-finger</keyword>